<organism evidence="6 7">
    <name type="scientific">Sphingomonas oryzagri</name>
    <dbReference type="NCBI Taxonomy" id="3042314"/>
    <lineage>
        <taxon>Bacteria</taxon>
        <taxon>Pseudomonadati</taxon>
        <taxon>Pseudomonadota</taxon>
        <taxon>Alphaproteobacteria</taxon>
        <taxon>Sphingomonadales</taxon>
        <taxon>Sphingomonadaceae</taxon>
        <taxon>Sphingomonas</taxon>
    </lineage>
</organism>
<evidence type="ECO:0000256" key="4">
    <source>
        <dbReference type="SAM" id="SignalP"/>
    </source>
</evidence>
<dbReference type="InterPro" id="IPR036388">
    <property type="entry name" value="WH-like_DNA-bd_sf"/>
</dbReference>
<protein>
    <submittedName>
        <fullName evidence="6">Helix-turn-helix domain-containing protein</fullName>
    </submittedName>
</protein>
<evidence type="ECO:0000256" key="3">
    <source>
        <dbReference type="ARBA" id="ARBA00023163"/>
    </source>
</evidence>
<evidence type="ECO:0000313" key="6">
    <source>
        <dbReference type="EMBL" id="MDH7639981.1"/>
    </source>
</evidence>
<dbReference type="EMBL" id="JARYGZ010000002">
    <property type="protein sequence ID" value="MDH7639981.1"/>
    <property type="molecule type" value="Genomic_DNA"/>
</dbReference>
<keyword evidence="3" id="KW-0804">Transcription</keyword>
<keyword evidence="1" id="KW-0805">Transcription regulation</keyword>
<dbReference type="PANTHER" id="PTHR43132">
    <property type="entry name" value="ARSENICAL RESISTANCE OPERON REPRESSOR ARSR-RELATED"/>
    <property type="match status" value="1"/>
</dbReference>
<dbReference type="SMART" id="SM00418">
    <property type="entry name" value="HTH_ARSR"/>
    <property type="match status" value="1"/>
</dbReference>
<dbReference type="Gene3D" id="1.10.10.10">
    <property type="entry name" value="Winged helix-like DNA-binding domain superfamily/Winged helix DNA-binding domain"/>
    <property type="match status" value="1"/>
</dbReference>
<keyword evidence="4" id="KW-0732">Signal</keyword>
<evidence type="ECO:0000256" key="2">
    <source>
        <dbReference type="ARBA" id="ARBA00023125"/>
    </source>
</evidence>
<dbReference type="InterPro" id="IPR001845">
    <property type="entry name" value="HTH_ArsR_DNA-bd_dom"/>
</dbReference>
<keyword evidence="7" id="KW-1185">Reference proteome</keyword>
<proteinExistence type="predicted"/>
<dbReference type="Proteomes" id="UP001160625">
    <property type="component" value="Unassembled WGS sequence"/>
</dbReference>
<dbReference type="InterPro" id="IPR051011">
    <property type="entry name" value="Metal_resp_trans_reg"/>
</dbReference>
<comment type="caution">
    <text evidence="6">The sequence shown here is derived from an EMBL/GenBank/DDBJ whole genome shotgun (WGS) entry which is preliminary data.</text>
</comment>
<dbReference type="SUPFAM" id="SSF46785">
    <property type="entry name" value="Winged helix' DNA-binding domain"/>
    <property type="match status" value="1"/>
</dbReference>
<gene>
    <name evidence="6" type="ORF">QGN17_14690</name>
</gene>
<feature type="chain" id="PRO_5046626739" evidence="4">
    <location>
        <begin position="21"/>
        <end position="99"/>
    </location>
</feature>
<sequence length="99" mass="10151">MNQKKAITSMSALAQPIRFAAMVTLSRPGAAGMSVSDLATAVGGILHNSMSVHLAVLARAGLVKSAKNGRETIYRANRAVLGELGSLLLELSGSTDGAE</sequence>
<dbReference type="CDD" id="cd00090">
    <property type="entry name" value="HTH_ARSR"/>
    <property type="match status" value="1"/>
</dbReference>
<reference evidence="6" key="1">
    <citation type="submission" date="2023-04" db="EMBL/GenBank/DDBJ databases">
        <title>Sphingomonas sp. MAHUQ-71 isolated from rice field.</title>
        <authorList>
            <person name="Huq M.A."/>
        </authorList>
    </citation>
    <scope>NUCLEOTIDE SEQUENCE</scope>
    <source>
        <strain evidence="6">MAHUQ-71</strain>
    </source>
</reference>
<dbReference type="PANTHER" id="PTHR43132:SF2">
    <property type="entry name" value="ARSENICAL RESISTANCE OPERON REPRESSOR ARSR-RELATED"/>
    <property type="match status" value="1"/>
</dbReference>
<dbReference type="RefSeq" id="WP_281045344.1">
    <property type="nucleotide sequence ID" value="NZ_JARYGZ010000002.1"/>
</dbReference>
<dbReference type="PRINTS" id="PR00778">
    <property type="entry name" value="HTHARSR"/>
</dbReference>
<dbReference type="InterPro" id="IPR011991">
    <property type="entry name" value="ArsR-like_HTH"/>
</dbReference>
<feature type="signal peptide" evidence="4">
    <location>
        <begin position="1"/>
        <end position="20"/>
    </location>
</feature>
<evidence type="ECO:0000259" key="5">
    <source>
        <dbReference type="SMART" id="SM00418"/>
    </source>
</evidence>
<accession>A0ABT6N4V8</accession>
<dbReference type="InterPro" id="IPR036390">
    <property type="entry name" value="WH_DNA-bd_sf"/>
</dbReference>
<feature type="domain" description="HTH arsR-type" evidence="5">
    <location>
        <begin position="8"/>
        <end position="90"/>
    </location>
</feature>
<evidence type="ECO:0000313" key="7">
    <source>
        <dbReference type="Proteomes" id="UP001160625"/>
    </source>
</evidence>
<evidence type="ECO:0000256" key="1">
    <source>
        <dbReference type="ARBA" id="ARBA00023015"/>
    </source>
</evidence>
<keyword evidence="2" id="KW-0238">DNA-binding</keyword>
<name>A0ABT6N4V8_9SPHN</name>